<feature type="transmembrane region" description="Helical" evidence="5">
    <location>
        <begin position="366"/>
        <end position="387"/>
    </location>
</feature>
<dbReference type="PROSITE" id="PS51292">
    <property type="entry name" value="ZF_RING_CH"/>
    <property type="match status" value="1"/>
</dbReference>
<protein>
    <recommendedName>
        <fullName evidence="6">RING-CH-type domain-containing protein</fullName>
    </recommendedName>
</protein>
<name>A0AAW0KRF6_QUESU</name>
<keyword evidence="8" id="KW-1185">Reference proteome</keyword>
<dbReference type="Proteomes" id="UP000237347">
    <property type="component" value="Unassembled WGS sequence"/>
</dbReference>
<dbReference type="CDD" id="cd16495">
    <property type="entry name" value="RING_CH-C4HC3_MARCH"/>
    <property type="match status" value="1"/>
</dbReference>
<keyword evidence="5" id="KW-0472">Membrane</keyword>
<feature type="region of interest" description="Disordered" evidence="4">
    <location>
        <begin position="181"/>
        <end position="230"/>
    </location>
</feature>
<dbReference type="EMBL" id="PKMF04000226">
    <property type="protein sequence ID" value="KAK7842148.1"/>
    <property type="molecule type" value="Genomic_DNA"/>
</dbReference>
<evidence type="ECO:0000259" key="6">
    <source>
        <dbReference type="PROSITE" id="PS51292"/>
    </source>
</evidence>
<evidence type="ECO:0000313" key="7">
    <source>
        <dbReference type="EMBL" id="KAK7842148.1"/>
    </source>
</evidence>
<sequence>MENEEDHDHLAKKNEQSASSTSTSVSQQFLPIIQLKVVSQHISVGDSTEIIEERPPGPQQSPKSHVFEKPSIIIEDATEDYVRINLPQTPSRTPKRVNFSPLPSPSFGKVNLSPGPSSSKNKFTIKSLLPKLSFKRQGTTSDIEKAAIIALGGSPTGIWEKRRLPRTLSLTKLFTLKMNEASSGPVTPHAHSNPESLHGGNMHSPLSSVKGGFRQSIHRSRSVPELRKEGSLSVRSGFRVISTTPQRAEGTVTTTTNTSLEDDIDGNDDDVEDIPEEEAVCRICLVELGEGADTLKMECSCKGELALAHKECAIKWFSIKGNKICDVCKQEVQNLPVTLLRIQNAPVHNLQGSGQQPEVARYRKYVWIYAAIQFGLVVLFGHIFYSLVRIQAVLSVLIAALAGFGFTMCTHSAIVEAQNWRQRRLSRSNQQRGSQEETQPGRSSETALQFETDPHHRESERGDREVIHVMTSYF</sequence>
<evidence type="ECO:0000256" key="3">
    <source>
        <dbReference type="ARBA" id="ARBA00022833"/>
    </source>
</evidence>
<evidence type="ECO:0000313" key="8">
    <source>
        <dbReference type="Proteomes" id="UP000237347"/>
    </source>
</evidence>
<feature type="compositionally biased region" description="Basic and acidic residues" evidence="4">
    <location>
        <begin position="1"/>
        <end position="15"/>
    </location>
</feature>
<organism evidence="7 8">
    <name type="scientific">Quercus suber</name>
    <name type="common">Cork oak</name>
    <dbReference type="NCBI Taxonomy" id="58331"/>
    <lineage>
        <taxon>Eukaryota</taxon>
        <taxon>Viridiplantae</taxon>
        <taxon>Streptophyta</taxon>
        <taxon>Embryophyta</taxon>
        <taxon>Tracheophyta</taxon>
        <taxon>Spermatophyta</taxon>
        <taxon>Magnoliopsida</taxon>
        <taxon>eudicotyledons</taxon>
        <taxon>Gunneridae</taxon>
        <taxon>Pentapetalae</taxon>
        <taxon>rosids</taxon>
        <taxon>fabids</taxon>
        <taxon>Fagales</taxon>
        <taxon>Fagaceae</taxon>
        <taxon>Quercus</taxon>
    </lineage>
</organism>
<dbReference type="AlphaFoldDB" id="A0AAW0KRF6"/>
<feature type="compositionally biased region" description="Polar residues" evidence="4">
    <location>
        <begin position="247"/>
        <end position="259"/>
    </location>
</feature>
<dbReference type="InterPro" id="IPR011016">
    <property type="entry name" value="Znf_RING-CH"/>
</dbReference>
<feature type="region of interest" description="Disordered" evidence="4">
    <location>
        <begin position="425"/>
        <end position="462"/>
    </location>
</feature>
<keyword evidence="5" id="KW-1133">Transmembrane helix</keyword>
<dbReference type="Gene3D" id="3.30.40.10">
    <property type="entry name" value="Zinc/RING finger domain, C3HC4 (zinc finger)"/>
    <property type="match status" value="1"/>
</dbReference>
<gene>
    <name evidence="7" type="ORF">CFP56_014265</name>
</gene>
<accession>A0AAW0KRF6</accession>
<feature type="compositionally biased region" description="Acidic residues" evidence="4">
    <location>
        <begin position="260"/>
        <end position="270"/>
    </location>
</feature>
<keyword evidence="3" id="KW-0862">Zinc</keyword>
<dbReference type="Pfam" id="PF12906">
    <property type="entry name" value="RINGv"/>
    <property type="match status" value="1"/>
</dbReference>
<feature type="transmembrane region" description="Helical" evidence="5">
    <location>
        <begin position="393"/>
        <end position="415"/>
    </location>
</feature>
<keyword evidence="5" id="KW-0812">Transmembrane</keyword>
<feature type="compositionally biased region" description="Low complexity" evidence="4">
    <location>
        <begin position="16"/>
        <end position="25"/>
    </location>
</feature>
<dbReference type="SMART" id="SM00744">
    <property type="entry name" value="RINGv"/>
    <property type="match status" value="1"/>
</dbReference>
<dbReference type="InterPro" id="IPR013083">
    <property type="entry name" value="Znf_RING/FYVE/PHD"/>
</dbReference>
<feature type="compositionally biased region" description="Polar residues" evidence="4">
    <location>
        <begin position="436"/>
        <end position="449"/>
    </location>
</feature>
<reference evidence="7 8" key="1">
    <citation type="journal article" date="2018" name="Sci. Data">
        <title>The draft genome sequence of cork oak.</title>
        <authorList>
            <person name="Ramos A.M."/>
            <person name="Usie A."/>
            <person name="Barbosa P."/>
            <person name="Barros P.M."/>
            <person name="Capote T."/>
            <person name="Chaves I."/>
            <person name="Simoes F."/>
            <person name="Abreu I."/>
            <person name="Carrasquinho I."/>
            <person name="Faro C."/>
            <person name="Guimaraes J.B."/>
            <person name="Mendonca D."/>
            <person name="Nobrega F."/>
            <person name="Rodrigues L."/>
            <person name="Saibo N.J.M."/>
            <person name="Varela M.C."/>
            <person name="Egas C."/>
            <person name="Matos J."/>
            <person name="Miguel C.M."/>
            <person name="Oliveira M.M."/>
            <person name="Ricardo C.P."/>
            <person name="Goncalves S."/>
        </authorList>
    </citation>
    <scope>NUCLEOTIDE SEQUENCE [LARGE SCALE GENOMIC DNA]</scope>
    <source>
        <strain evidence="8">cv. HL8</strain>
    </source>
</reference>
<keyword evidence="1" id="KW-0479">Metal-binding</keyword>
<dbReference type="PANTHER" id="PTHR46158">
    <property type="entry name" value="OS02G0165000 PROTEIN"/>
    <property type="match status" value="1"/>
</dbReference>
<dbReference type="SUPFAM" id="SSF57850">
    <property type="entry name" value="RING/U-box"/>
    <property type="match status" value="1"/>
</dbReference>
<comment type="caution">
    <text evidence="7">The sequence shown here is derived from an EMBL/GenBank/DDBJ whole genome shotgun (WGS) entry which is preliminary data.</text>
</comment>
<proteinExistence type="predicted"/>
<feature type="compositionally biased region" description="Basic and acidic residues" evidence="4">
    <location>
        <begin position="452"/>
        <end position="462"/>
    </location>
</feature>
<evidence type="ECO:0000256" key="1">
    <source>
        <dbReference type="ARBA" id="ARBA00022723"/>
    </source>
</evidence>
<feature type="region of interest" description="Disordered" evidence="4">
    <location>
        <begin position="247"/>
        <end position="270"/>
    </location>
</feature>
<evidence type="ECO:0000256" key="5">
    <source>
        <dbReference type="SAM" id="Phobius"/>
    </source>
</evidence>
<evidence type="ECO:0000256" key="4">
    <source>
        <dbReference type="SAM" id="MobiDB-lite"/>
    </source>
</evidence>
<keyword evidence="2" id="KW-0863">Zinc-finger</keyword>
<evidence type="ECO:0000256" key="2">
    <source>
        <dbReference type="ARBA" id="ARBA00022771"/>
    </source>
</evidence>
<feature type="domain" description="RING-CH-type" evidence="6">
    <location>
        <begin position="273"/>
        <end position="335"/>
    </location>
</feature>
<dbReference type="GO" id="GO:0008270">
    <property type="term" value="F:zinc ion binding"/>
    <property type="evidence" value="ECO:0007669"/>
    <property type="project" value="UniProtKB-KW"/>
</dbReference>
<dbReference type="PANTHER" id="PTHR46158:SF10">
    <property type="entry name" value="RING-CH-TYPE DOMAIN-CONTAINING PROTEIN"/>
    <property type="match status" value="1"/>
</dbReference>
<feature type="region of interest" description="Disordered" evidence="4">
    <location>
        <begin position="1"/>
        <end position="25"/>
    </location>
</feature>